<proteinExistence type="predicted"/>
<feature type="transmembrane region" description="Helical" evidence="1">
    <location>
        <begin position="117"/>
        <end position="134"/>
    </location>
</feature>
<dbReference type="EMBL" id="JAAGOA010000002">
    <property type="protein sequence ID" value="NED99139.1"/>
    <property type="molecule type" value="Genomic_DNA"/>
</dbReference>
<evidence type="ECO:0000313" key="3">
    <source>
        <dbReference type="EMBL" id="NED99139.1"/>
    </source>
</evidence>
<dbReference type="AlphaFoldDB" id="A0A6L9S516"/>
<name>A0A6L9S516_9ACTN</name>
<gene>
    <name evidence="3" type="ORF">G1H10_03045</name>
</gene>
<comment type="caution">
    <text evidence="3">The sequence shown here is derived from an EMBL/GenBank/DDBJ whole genome shotgun (WGS) entry which is preliminary data.</text>
</comment>
<feature type="transmembrane region" description="Helical" evidence="1">
    <location>
        <begin position="93"/>
        <end position="111"/>
    </location>
</feature>
<reference evidence="3 4" key="1">
    <citation type="submission" date="2020-02" db="EMBL/GenBank/DDBJ databases">
        <authorList>
            <person name="Li X.-J."/>
            <person name="Han X.-M."/>
        </authorList>
    </citation>
    <scope>NUCLEOTIDE SEQUENCE [LARGE SCALE GENOMIC DNA]</scope>
    <source>
        <strain evidence="3 4">CCTCC AB 2017055</strain>
    </source>
</reference>
<accession>A0A6L9S516</accession>
<dbReference type="InterPro" id="IPR012551">
    <property type="entry name" value="DUF1707_SHOCT-like"/>
</dbReference>
<keyword evidence="4" id="KW-1185">Reference proteome</keyword>
<organism evidence="3 4">
    <name type="scientific">Phytoactinopolyspora halotolerans</name>
    <dbReference type="NCBI Taxonomy" id="1981512"/>
    <lineage>
        <taxon>Bacteria</taxon>
        <taxon>Bacillati</taxon>
        <taxon>Actinomycetota</taxon>
        <taxon>Actinomycetes</taxon>
        <taxon>Jiangellales</taxon>
        <taxon>Jiangellaceae</taxon>
        <taxon>Phytoactinopolyspora</taxon>
    </lineage>
</organism>
<dbReference type="RefSeq" id="WP_163732515.1">
    <property type="nucleotide sequence ID" value="NZ_JAAGOA010000002.1"/>
</dbReference>
<protein>
    <submittedName>
        <fullName evidence="3">DUF1707 domain-containing protein</fullName>
    </submittedName>
</protein>
<evidence type="ECO:0000259" key="2">
    <source>
        <dbReference type="Pfam" id="PF08044"/>
    </source>
</evidence>
<sequence>MTTSGPLRIGDAERDSAAAALSEHYASGRLTKAEYDERLEAVWAAKYEADVGEVFSDLPGPHGAVEVRQDPERVATPGGSDSFRRRFMQGAPMFLAAPLMLVLFGAVLFAVLRGAPWLLFVALWFFMCGGFGHTRRHRHHRHRHQHRHA</sequence>
<dbReference type="Proteomes" id="UP000475214">
    <property type="component" value="Unassembled WGS sequence"/>
</dbReference>
<evidence type="ECO:0000256" key="1">
    <source>
        <dbReference type="SAM" id="Phobius"/>
    </source>
</evidence>
<keyword evidence="1" id="KW-1133">Transmembrane helix</keyword>
<keyword evidence="1" id="KW-0472">Membrane</keyword>
<feature type="domain" description="DUF1707" evidence="2">
    <location>
        <begin position="7"/>
        <end position="59"/>
    </location>
</feature>
<evidence type="ECO:0000313" key="4">
    <source>
        <dbReference type="Proteomes" id="UP000475214"/>
    </source>
</evidence>
<keyword evidence="1" id="KW-0812">Transmembrane</keyword>
<dbReference type="Pfam" id="PF08044">
    <property type="entry name" value="DUF1707"/>
    <property type="match status" value="1"/>
</dbReference>